<dbReference type="RefSeq" id="WP_259084017.1">
    <property type="nucleotide sequence ID" value="NZ_JANTYZ010000011.1"/>
</dbReference>
<feature type="compositionally biased region" description="Low complexity" evidence="1">
    <location>
        <begin position="58"/>
        <end position="69"/>
    </location>
</feature>
<evidence type="ECO:0000313" key="4">
    <source>
        <dbReference type="Proteomes" id="UP001155034"/>
    </source>
</evidence>
<dbReference type="Proteomes" id="UP001155034">
    <property type="component" value="Unassembled WGS sequence"/>
</dbReference>
<dbReference type="AlphaFoldDB" id="A0A9X2U3U5"/>
<keyword evidence="2" id="KW-0812">Transmembrane</keyword>
<reference evidence="3" key="1">
    <citation type="submission" date="2022-08" db="EMBL/GenBank/DDBJ databases">
        <title>Genomic Encyclopedia of Type Strains, Phase V (KMG-V): Genome sequencing to study the core and pangenomes of soil and plant-associated prokaryotes.</title>
        <authorList>
            <person name="Whitman W."/>
        </authorList>
    </citation>
    <scope>NUCLEOTIDE SEQUENCE</scope>
    <source>
        <strain evidence="3">SP2016B</strain>
    </source>
</reference>
<protein>
    <submittedName>
        <fullName evidence="3">Membrane protease subunit (Stomatin/prohibitin family)</fullName>
    </submittedName>
</protein>
<feature type="transmembrane region" description="Helical" evidence="2">
    <location>
        <begin position="31"/>
        <end position="50"/>
    </location>
</feature>
<proteinExistence type="predicted"/>
<sequence>MITELLFVQALTFSVLSGIVASNKNRDMFGWGIIGLIFGLFGFIAAIAVGEVEDATPSSRSQSSRQKSSSSEKKQTPRNKEKESASQTFNPDEHEKKCPMCAEHIKLEARVCRYCGHEFSKDEVEQQVEEVKEEKGDQVTDEWECRCGSVNSGEHDLCPECGRSPDAVI</sequence>
<keyword evidence="2" id="KW-1133">Transmembrane helix</keyword>
<feature type="region of interest" description="Disordered" evidence="1">
    <location>
        <begin position="55"/>
        <end position="95"/>
    </location>
</feature>
<keyword evidence="3" id="KW-0378">Hydrolase</keyword>
<feature type="compositionally biased region" description="Basic and acidic residues" evidence="1">
    <location>
        <begin position="70"/>
        <end position="84"/>
    </location>
</feature>
<organism evidence="3 4">
    <name type="scientific">Salinibacter ruber</name>
    <dbReference type="NCBI Taxonomy" id="146919"/>
    <lineage>
        <taxon>Bacteria</taxon>
        <taxon>Pseudomonadati</taxon>
        <taxon>Rhodothermota</taxon>
        <taxon>Rhodothermia</taxon>
        <taxon>Rhodothermales</taxon>
        <taxon>Salinibacteraceae</taxon>
        <taxon>Salinibacter</taxon>
    </lineage>
</organism>
<evidence type="ECO:0000256" key="1">
    <source>
        <dbReference type="SAM" id="MobiDB-lite"/>
    </source>
</evidence>
<comment type="caution">
    <text evidence="3">The sequence shown here is derived from an EMBL/GenBank/DDBJ whole genome shotgun (WGS) entry which is preliminary data.</text>
</comment>
<keyword evidence="2" id="KW-0472">Membrane</keyword>
<accession>A0A9X2U3U5</accession>
<keyword evidence="3" id="KW-0645">Protease</keyword>
<gene>
    <name evidence="3" type="ORF">GGP82_002920</name>
</gene>
<dbReference type="GO" id="GO:0008233">
    <property type="term" value="F:peptidase activity"/>
    <property type="evidence" value="ECO:0007669"/>
    <property type="project" value="UniProtKB-KW"/>
</dbReference>
<dbReference type="EMBL" id="JANTYZ010000011">
    <property type="protein sequence ID" value="MCS3866347.1"/>
    <property type="molecule type" value="Genomic_DNA"/>
</dbReference>
<evidence type="ECO:0000313" key="3">
    <source>
        <dbReference type="EMBL" id="MCS3866347.1"/>
    </source>
</evidence>
<dbReference type="GO" id="GO:0006508">
    <property type="term" value="P:proteolysis"/>
    <property type="evidence" value="ECO:0007669"/>
    <property type="project" value="UniProtKB-KW"/>
</dbReference>
<name>A0A9X2U3U5_9BACT</name>
<evidence type="ECO:0000256" key="2">
    <source>
        <dbReference type="SAM" id="Phobius"/>
    </source>
</evidence>